<dbReference type="AlphaFoldDB" id="A0A1F6N3M3"/>
<organism evidence="1 2">
    <name type="scientific">Candidatus Magasanikbacteria bacterium RIFCSPLOWO2_01_FULL_40_15</name>
    <dbReference type="NCBI Taxonomy" id="1798686"/>
    <lineage>
        <taxon>Bacteria</taxon>
        <taxon>Candidatus Magasanikiibacteriota</taxon>
    </lineage>
</organism>
<comment type="caution">
    <text evidence="1">The sequence shown here is derived from an EMBL/GenBank/DDBJ whole genome shotgun (WGS) entry which is preliminary data.</text>
</comment>
<sequence>MSINYHKRLFIFVYVILFPKLREGGKGKTIMNVTKVAHLVRQGRSEGISWRVFIIEKSGDADIGVYTVDIGRTQIDSEHHGRLINAMFLDHTKWIEELGHPRSDCGVVDDPSKIRHDHMWMVQGSTLVIPWLKFIHYHAVVEEETITTMP</sequence>
<protein>
    <submittedName>
        <fullName evidence="1">Uncharacterized protein</fullName>
    </submittedName>
</protein>
<proteinExistence type="predicted"/>
<name>A0A1F6N3M3_9BACT</name>
<dbReference type="Proteomes" id="UP000177040">
    <property type="component" value="Unassembled WGS sequence"/>
</dbReference>
<dbReference type="EMBL" id="MFQH01000006">
    <property type="protein sequence ID" value="OGH78586.1"/>
    <property type="molecule type" value="Genomic_DNA"/>
</dbReference>
<reference evidence="1 2" key="1">
    <citation type="journal article" date="2016" name="Nat. Commun.">
        <title>Thousands of microbial genomes shed light on interconnected biogeochemical processes in an aquifer system.</title>
        <authorList>
            <person name="Anantharaman K."/>
            <person name="Brown C.T."/>
            <person name="Hug L.A."/>
            <person name="Sharon I."/>
            <person name="Castelle C.J."/>
            <person name="Probst A.J."/>
            <person name="Thomas B.C."/>
            <person name="Singh A."/>
            <person name="Wilkins M.J."/>
            <person name="Karaoz U."/>
            <person name="Brodie E.L."/>
            <person name="Williams K.H."/>
            <person name="Hubbard S.S."/>
            <person name="Banfield J.F."/>
        </authorList>
    </citation>
    <scope>NUCLEOTIDE SEQUENCE [LARGE SCALE GENOMIC DNA]</scope>
</reference>
<evidence type="ECO:0000313" key="2">
    <source>
        <dbReference type="Proteomes" id="UP000177040"/>
    </source>
</evidence>
<accession>A0A1F6N3M3</accession>
<gene>
    <name evidence="1" type="ORF">A2983_02905</name>
</gene>
<evidence type="ECO:0000313" key="1">
    <source>
        <dbReference type="EMBL" id="OGH78586.1"/>
    </source>
</evidence>